<gene>
    <name evidence="2" type="ORF">RND81_02G204900</name>
</gene>
<organism evidence="2 3">
    <name type="scientific">Saponaria officinalis</name>
    <name type="common">Common soapwort</name>
    <name type="synonym">Lychnis saponaria</name>
    <dbReference type="NCBI Taxonomy" id="3572"/>
    <lineage>
        <taxon>Eukaryota</taxon>
        <taxon>Viridiplantae</taxon>
        <taxon>Streptophyta</taxon>
        <taxon>Embryophyta</taxon>
        <taxon>Tracheophyta</taxon>
        <taxon>Spermatophyta</taxon>
        <taxon>Magnoliopsida</taxon>
        <taxon>eudicotyledons</taxon>
        <taxon>Gunneridae</taxon>
        <taxon>Pentapetalae</taxon>
        <taxon>Caryophyllales</taxon>
        <taxon>Caryophyllaceae</taxon>
        <taxon>Caryophylleae</taxon>
        <taxon>Saponaria</taxon>
    </lineage>
</organism>
<proteinExistence type="predicted"/>
<dbReference type="AlphaFoldDB" id="A0AAW1MWE4"/>
<name>A0AAW1MWE4_SAPOF</name>
<feature type="compositionally biased region" description="Basic residues" evidence="1">
    <location>
        <begin position="82"/>
        <end position="103"/>
    </location>
</feature>
<dbReference type="Proteomes" id="UP001443914">
    <property type="component" value="Unassembled WGS sequence"/>
</dbReference>
<feature type="region of interest" description="Disordered" evidence="1">
    <location>
        <begin position="76"/>
        <end position="103"/>
    </location>
</feature>
<evidence type="ECO:0000313" key="3">
    <source>
        <dbReference type="Proteomes" id="UP001443914"/>
    </source>
</evidence>
<keyword evidence="3" id="KW-1185">Reference proteome</keyword>
<comment type="caution">
    <text evidence="2">The sequence shown here is derived from an EMBL/GenBank/DDBJ whole genome shotgun (WGS) entry which is preliminary data.</text>
</comment>
<protein>
    <submittedName>
        <fullName evidence="2">Uncharacterized protein</fullName>
    </submittedName>
</protein>
<sequence length="103" mass="12026">MPTQIYEILSITNIMMEQCTKTNTHKTSKQNLLQKDHGQMYRWTKLPQKKNASAMNKTISQLSKLGVMITNHAYTKTTQLKSKPKQKQHSKASTNHHHQRCKY</sequence>
<reference evidence="2" key="1">
    <citation type="submission" date="2024-03" db="EMBL/GenBank/DDBJ databases">
        <title>WGS assembly of Saponaria officinalis var. Norfolk2.</title>
        <authorList>
            <person name="Jenkins J."/>
            <person name="Shu S."/>
            <person name="Grimwood J."/>
            <person name="Barry K."/>
            <person name="Goodstein D."/>
            <person name="Schmutz J."/>
            <person name="Leebens-Mack J."/>
            <person name="Osbourn A."/>
        </authorList>
    </citation>
    <scope>NUCLEOTIDE SEQUENCE [LARGE SCALE GENOMIC DNA]</scope>
    <source>
        <strain evidence="2">JIC</strain>
    </source>
</reference>
<accession>A0AAW1MWE4</accession>
<evidence type="ECO:0000256" key="1">
    <source>
        <dbReference type="SAM" id="MobiDB-lite"/>
    </source>
</evidence>
<dbReference type="EMBL" id="JBDFQZ010000002">
    <property type="protein sequence ID" value="KAK9750552.1"/>
    <property type="molecule type" value="Genomic_DNA"/>
</dbReference>
<evidence type="ECO:0000313" key="2">
    <source>
        <dbReference type="EMBL" id="KAK9750552.1"/>
    </source>
</evidence>